<sequence>MAPLDELAVFGRVVQYRLVRGTDEPQPGLTLFRKDALVDRLT</sequence>
<protein>
    <submittedName>
        <fullName evidence="1">Uncharacterized protein</fullName>
    </submittedName>
</protein>
<dbReference type="EMBL" id="CP001275">
    <property type="protein sequence ID" value="ACM06049.1"/>
    <property type="molecule type" value="Genomic_DNA"/>
</dbReference>
<evidence type="ECO:0000313" key="2">
    <source>
        <dbReference type="Proteomes" id="UP000000447"/>
    </source>
</evidence>
<organism evidence="1 2">
    <name type="scientific">Thermomicrobium roseum (strain ATCC 27502 / DSM 5159 / P-2)</name>
    <dbReference type="NCBI Taxonomy" id="309801"/>
    <lineage>
        <taxon>Bacteria</taxon>
        <taxon>Pseudomonadati</taxon>
        <taxon>Thermomicrobiota</taxon>
        <taxon>Thermomicrobia</taxon>
        <taxon>Thermomicrobiales</taxon>
        <taxon>Thermomicrobiaceae</taxon>
        <taxon>Thermomicrobium</taxon>
    </lineage>
</organism>
<dbReference type="Proteomes" id="UP000000447">
    <property type="component" value="Chromosome"/>
</dbReference>
<gene>
    <name evidence="1" type="ordered locus">trd_0258</name>
</gene>
<name>B9KXS0_THERP</name>
<reference evidence="1 2" key="1">
    <citation type="journal article" date="2009" name="PLoS ONE">
        <title>Complete genome sequence of the aerobic CO-oxidizing thermophile Thermomicrobium roseum.</title>
        <authorList>
            <person name="Wu D."/>
            <person name="Raymond J."/>
            <person name="Wu M."/>
            <person name="Chatterji S."/>
            <person name="Ren Q."/>
            <person name="Graham J.E."/>
            <person name="Bryant D.A."/>
            <person name="Robb F."/>
            <person name="Colman A."/>
            <person name="Tallon L.J."/>
            <person name="Badger J.H."/>
            <person name="Madupu R."/>
            <person name="Ward N.L."/>
            <person name="Eisen J.A."/>
        </authorList>
    </citation>
    <scope>NUCLEOTIDE SEQUENCE [LARGE SCALE GENOMIC DNA]</scope>
    <source>
        <strain evidence="2">ATCC 27502 / DSM 5159 / P-2</strain>
    </source>
</reference>
<accession>B9KXS0</accession>
<dbReference type="AlphaFoldDB" id="B9KXS0"/>
<dbReference type="KEGG" id="tro:trd_0258"/>
<proteinExistence type="predicted"/>
<dbReference type="HOGENOM" id="CLU_3259103_0_0_0"/>
<evidence type="ECO:0000313" key="1">
    <source>
        <dbReference type="EMBL" id="ACM06049.1"/>
    </source>
</evidence>
<keyword evidence="2" id="KW-1185">Reference proteome</keyword>